<proteinExistence type="predicted"/>
<evidence type="ECO:0000313" key="1">
    <source>
        <dbReference type="EMBL" id="KRG38826.1"/>
    </source>
</evidence>
<keyword evidence="2" id="KW-1185">Reference proteome</keyword>
<protein>
    <recommendedName>
        <fullName evidence="3">Head-tail adaptor protein</fullName>
    </recommendedName>
</protein>
<dbReference type="Gene3D" id="2.40.10.270">
    <property type="entry name" value="Bacteriophage SPP1 head-tail adaptor protein"/>
    <property type="match status" value="1"/>
</dbReference>
<organism evidence="1 2">
    <name type="scientific">Stenotrophomonas pictorum JCM 9942</name>
    <dbReference type="NCBI Taxonomy" id="1236960"/>
    <lineage>
        <taxon>Bacteria</taxon>
        <taxon>Pseudomonadati</taxon>
        <taxon>Pseudomonadota</taxon>
        <taxon>Gammaproteobacteria</taxon>
        <taxon>Lysobacterales</taxon>
        <taxon>Lysobacteraceae</taxon>
        <taxon>Stenotrophomonas</taxon>
    </lineage>
</organism>
<reference evidence="1 2" key="1">
    <citation type="submission" date="2015-10" db="EMBL/GenBank/DDBJ databases">
        <title>Genome sequencing and analysis of members of genus Stenotrophomonas.</title>
        <authorList>
            <person name="Patil P.P."/>
            <person name="Midha S."/>
            <person name="Patil P.B."/>
        </authorList>
    </citation>
    <scope>NUCLEOTIDE SEQUENCE [LARGE SCALE GENOMIC DNA]</scope>
    <source>
        <strain evidence="1 2">JCM 9942</strain>
    </source>
</reference>
<evidence type="ECO:0008006" key="3">
    <source>
        <dbReference type="Google" id="ProtNLM"/>
    </source>
</evidence>
<name>A0A0R0A9Q0_9GAMM</name>
<comment type="caution">
    <text evidence="1">The sequence shown here is derived from an EMBL/GenBank/DDBJ whole genome shotgun (WGS) entry which is preliminary data.</text>
</comment>
<dbReference type="Pfam" id="PF05521">
    <property type="entry name" value="Phage_HCP"/>
    <property type="match status" value="1"/>
</dbReference>
<accession>A0A0R0A9Q0</accession>
<dbReference type="AlphaFoldDB" id="A0A0R0A9Q0"/>
<dbReference type="Proteomes" id="UP000050836">
    <property type="component" value="Unassembled WGS sequence"/>
</dbReference>
<dbReference type="EMBL" id="LLXS01000051">
    <property type="protein sequence ID" value="KRG38826.1"/>
    <property type="molecule type" value="Genomic_DNA"/>
</dbReference>
<dbReference type="InterPro" id="IPR008767">
    <property type="entry name" value="Phage_SPP1_head-tail_adaptor"/>
</dbReference>
<dbReference type="RefSeq" id="WP_057506546.1">
    <property type="nucleotide sequence ID" value="NZ_LLXS01000051.1"/>
</dbReference>
<sequence>MKSGRLRHRIAIQERQLVVAPNGDREWSWVEVHADVPASFTGGPGREFLAAESIRAETVGRFELRYLPGITAEMRVAWDGLVWSIKAPPIVDATARRMMTLLVGAGVNDG</sequence>
<dbReference type="InterPro" id="IPR038666">
    <property type="entry name" value="SSP1_head-tail_sf"/>
</dbReference>
<evidence type="ECO:0000313" key="2">
    <source>
        <dbReference type="Proteomes" id="UP000050836"/>
    </source>
</evidence>
<gene>
    <name evidence="1" type="ORF">ARC78_15215</name>
</gene>